<feature type="domain" description="NIPSNAP" evidence="1">
    <location>
        <begin position="7"/>
        <end position="99"/>
    </location>
</feature>
<dbReference type="OrthoDB" id="9798776at2"/>
<name>A0A4Z1CIM9_9GAMM</name>
<organism evidence="2 3">
    <name type="scientific">Marinobacter confluentis</name>
    <dbReference type="NCBI Taxonomy" id="1697557"/>
    <lineage>
        <taxon>Bacteria</taxon>
        <taxon>Pseudomonadati</taxon>
        <taxon>Pseudomonadota</taxon>
        <taxon>Gammaproteobacteria</taxon>
        <taxon>Pseudomonadales</taxon>
        <taxon>Marinobacteraceae</taxon>
        <taxon>Marinobacter</taxon>
    </lineage>
</organism>
<reference evidence="2 3" key="1">
    <citation type="submission" date="2019-04" db="EMBL/GenBank/DDBJ databases">
        <authorList>
            <person name="Park S."/>
            <person name="Yoon J.-H."/>
        </authorList>
    </citation>
    <scope>NUCLEOTIDE SEQUENCE [LARGE SCALE GENOMIC DNA]</scope>
    <source>
        <strain evidence="2 3">HJM-18</strain>
    </source>
</reference>
<evidence type="ECO:0000313" key="2">
    <source>
        <dbReference type="EMBL" id="TGN40742.1"/>
    </source>
</evidence>
<evidence type="ECO:0000313" key="3">
    <source>
        <dbReference type="Proteomes" id="UP000298325"/>
    </source>
</evidence>
<dbReference type="EMBL" id="SRPF01000002">
    <property type="protein sequence ID" value="TGN40742.1"/>
    <property type="molecule type" value="Genomic_DNA"/>
</dbReference>
<dbReference type="Proteomes" id="UP000298325">
    <property type="component" value="Unassembled WGS sequence"/>
</dbReference>
<gene>
    <name evidence="2" type="ORF">E5Q11_10350</name>
</gene>
<dbReference type="RefSeq" id="WP_135803405.1">
    <property type="nucleotide sequence ID" value="NZ_SRPF01000002.1"/>
</dbReference>
<proteinExistence type="predicted"/>
<sequence>MVTCYLRYLIDPYKLKEFEHYSRLWISLVDKLGGQHHGYFLPSEGANDVALALFTFPSFAEYEQYRKDSFNDPDCIAAFQYAEETRCIHSYERSFFRPLFE</sequence>
<dbReference type="Pfam" id="PF07978">
    <property type="entry name" value="NIPSNAP"/>
    <property type="match status" value="1"/>
</dbReference>
<keyword evidence="3" id="KW-1185">Reference proteome</keyword>
<dbReference type="InterPro" id="IPR012577">
    <property type="entry name" value="NIPSNAP"/>
</dbReference>
<evidence type="ECO:0000259" key="1">
    <source>
        <dbReference type="Pfam" id="PF07978"/>
    </source>
</evidence>
<dbReference type="InterPro" id="IPR011008">
    <property type="entry name" value="Dimeric_a/b-barrel"/>
</dbReference>
<protein>
    <submittedName>
        <fullName evidence="2">NIPSNAP family protein</fullName>
    </submittedName>
</protein>
<accession>A0A4Z1CIM9</accession>
<dbReference type="SUPFAM" id="SSF54909">
    <property type="entry name" value="Dimeric alpha+beta barrel"/>
    <property type="match status" value="1"/>
</dbReference>
<dbReference type="Gene3D" id="3.30.70.100">
    <property type="match status" value="1"/>
</dbReference>
<comment type="caution">
    <text evidence="2">The sequence shown here is derived from an EMBL/GenBank/DDBJ whole genome shotgun (WGS) entry which is preliminary data.</text>
</comment>
<dbReference type="AlphaFoldDB" id="A0A4Z1CIM9"/>